<dbReference type="AlphaFoldDB" id="A0A919DTN8"/>
<evidence type="ECO:0000313" key="2">
    <source>
        <dbReference type="Proteomes" id="UP000641386"/>
    </source>
</evidence>
<gene>
    <name evidence="1" type="ORF">GCM10014715_33260</name>
</gene>
<reference evidence="1" key="1">
    <citation type="journal article" date="2014" name="Int. J. Syst. Evol. Microbiol.">
        <title>Complete genome sequence of Corynebacterium casei LMG S-19264T (=DSM 44701T), isolated from a smear-ripened cheese.</title>
        <authorList>
            <consortium name="US DOE Joint Genome Institute (JGI-PGF)"/>
            <person name="Walter F."/>
            <person name="Albersmeier A."/>
            <person name="Kalinowski J."/>
            <person name="Ruckert C."/>
        </authorList>
    </citation>
    <scope>NUCLEOTIDE SEQUENCE</scope>
    <source>
        <strain evidence="1">JCM 3302</strain>
    </source>
</reference>
<keyword evidence="2" id="KW-1185">Reference proteome</keyword>
<name>A0A919DTN8_9ACTN</name>
<proteinExistence type="predicted"/>
<sequence>MCLQRGTEPKLPTADGRLLYLMAEDQISDRPNAVLTSAWAMQPDTGAVHHIQPDGEPWFASSSVVLWSQCLHH</sequence>
<dbReference type="EMBL" id="BNBC01000014">
    <property type="protein sequence ID" value="GHE75813.1"/>
    <property type="molecule type" value="Genomic_DNA"/>
</dbReference>
<accession>A0A919DTN8</accession>
<organism evidence="1 2">
    <name type="scientific">Streptomyces spiralis</name>
    <dbReference type="NCBI Taxonomy" id="66376"/>
    <lineage>
        <taxon>Bacteria</taxon>
        <taxon>Bacillati</taxon>
        <taxon>Actinomycetota</taxon>
        <taxon>Actinomycetes</taxon>
        <taxon>Kitasatosporales</taxon>
        <taxon>Streptomycetaceae</taxon>
        <taxon>Streptomyces</taxon>
    </lineage>
</organism>
<dbReference type="Proteomes" id="UP000641386">
    <property type="component" value="Unassembled WGS sequence"/>
</dbReference>
<evidence type="ECO:0000313" key="1">
    <source>
        <dbReference type="EMBL" id="GHE75813.1"/>
    </source>
</evidence>
<protein>
    <submittedName>
        <fullName evidence="1">Uncharacterized protein</fullName>
    </submittedName>
</protein>
<comment type="caution">
    <text evidence="1">The sequence shown here is derived from an EMBL/GenBank/DDBJ whole genome shotgun (WGS) entry which is preliminary data.</text>
</comment>
<reference evidence="1" key="2">
    <citation type="submission" date="2020-09" db="EMBL/GenBank/DDBJ databases">
        <authorList>
            <person name="Sun Q."/>
            <person name="Ohkuma M."/>
        </authorList>
    </citation>
    <scope>NUCLEOTIDE SEQUENCE</scope>
    <source>
        <strain evidence="1">JCM 3302</strain>
    </source>
</reference>